<dbReference type="Proteomes" id="UP001367508">
    <property type="component" value="Unassembled WGS sequence"/>
</dbReference>
<comment type="caution">
    <text evidence="1">The sequence shown here is derived from an EMBL/GenBank/DDBJ whole genome shotgun (WGS) entry which is preliminary data.</text>
</comment>
<dbReference type="EMBL" id="JAYMYQ010000010">
    <property type="protein sequence ID" value="KAK7307677.1"/>
    <property type="molecule type" value="Genomic_DNA"/>
</dbReference>
<protein>
    <submittedName>
        <fullName evidence="1">Uncharacterized protein</fullName>
    </submittedName>
</protein>
<organism evidence="1 2">
    <name type="scientific">Canavalia gladiata</name>
    <name type="common">Sword bean</name>
    <name type="synonym">Dolichos gladiatus</name>
    <dbReference type="NCBI Taxonomy" id="3824"/>
    <lineage>
        <taxon>Eukaryota</taxon>
        <taxon>Viridiplantae</taxon>
        <taxon>Streptophyta</taxon>
        <taxon>Embryophyta</taxon>
        <taxon>Tracheophyta</taxon>
        <taxon>Spermatophyta</taxon>
        <taxon>Magnoliopsida</taxon>
        <taxon>eudicotyledons</taxon>
        <taxon>Gunneridae</taxon>
        <taxon>Pentapetalae</taxon>
        <taxon>rosids</taxon>
        <taxon>fabids</taxon>
        <taxon>Fabales</taxon>
        <taxon>Fabaceae</taxon>
        <taxon>Papilionoideae</taxon>
        <taxon>50 kb inversion clade</taxon>
        <taxon>NPAAA clade</taxon>
        <taxon>indigoferoid/millettioid clade</taxon>
        <taxon>Phaseoleae</taxon>
        <taxon>Canavalia</taxon>
    </lineage>
</organism>
<dbReference type="AlphaFoldDB" id="A0AAN9JYW8"/>
<reference evidence="1 2" key="1">
    <citation type="submission" date="2024-01" db="EMBL/GenBank/DDBJ databases">
        <title>The genomes of 5 underutilized Papilionoideae crops provide insights into root nodulation and disease resistanc.</title>
        <authorList>
            <person name="Jiang F."/>
        </authorList>
    </citation>
    <scope>NUCLEOTIDE SEQUENCE [LARGE SCALE GENOMIC DNA]</scope>
    <source>
        <strain evidence="1">LVBAO_FW01</strain>
        <tissue evidence="1">Leaves</tissue>
    </source>
</reference>
<sequence length="101" mass="11363">MRGKLSSPKTPLKSNSDKETLLGKFQAFSPASILFVCGSWDLSSNATHSQGFEAVKLFPHSLPLTGYHIINTFHFTSIIHNPYLYPPPFLYFSLFANKTLR</sequence>
<evidence type="ECO:0000313" key="1">
    <source>
        <dbReference type="EMBL" id="KAK7307677.1"/>
    </source>
</evidence>
<evidence type="ECO:0000313" key="2">
    <source>
        <dbReference type="Proteomes" id="UP001367508"/>
    </source>
</evidence>
<keyword evidence="2" id="KW-1185">Reference proteome</keyword>
<gene>
    <name evidence="1" type="ORF">VNO77_40941</name>
</gene>
<name>A0AAN9JYW8_CANGL</name>
<proteinExistence type="predicted"/>
<accession>A0AAN9JYW8</accession>